<feature type="active site" description="Nucleophile; methyl group acceptor" evidence="9">
    <location>
        <position position="142"/>
    </location>
</feature>
<comment type="similarity">
    <text evidence="2 9">Belongs to the MGMT family.</text>
</comment>
<dbReference type="InterPro" id="IPR036388">
    <property type="entry name" value="WH-like_DNA-bd_sf"/>
</dbReference>
<dbReference type="RefSeq" id="WP_215341202.1">
    <property type="nucleotide sequence ID" value="NZ_JAGSGD010000001.1"/>
</dbReference>
<dbReference type="NCBIfam" id="TIGR00589">
    <property type="entry name" value="ogt"/>
    <property type="match status" value="1"/>
</dbReference>
<dbReference type="InterPro" id="IPR036217">
    <property type="entry name" value="MethylDNA_cys_MeTrfase_DNAb"/>
</dbReference>
<comment type="miscellaneous">
    <text evidence="9">This enzyme catalyzes only one turnover and therefore is not strictly catalytic. According to one definition, an enzyme is a biocatalyst that acts repeatedly and over many reaction cycles.</text>
</comment>
<dbReference type="InterPro" id="IPR001497">
    <property type="entry name" value="MethylDNA_cys_MeTrfase_AS"/>
</dbReference>
<keyword evidence="7 9" id="KW-0234">DNA repair</keyword>
<evidence type="ECO:0000256" key="5">
    <source>
        <dbReference type="ARBA" id="ARBA00022679"/>
    </source>
</evidence>
<dbReference type="GO" id="GO:0032259">
    <property type="term" value="P:methylation"/>
    <property type="evidence" value="ECO:0007669"/>
    <property type="project" value="UniProtKB-KW"/>
</dbReference>
<comment type="catalytic activity">
    <reaction evidence="8 9">
        <text>a 6-O-methyl-2'-deoxyguanosine in DNA + L-cysteinyl-[protein] = S-methyl-L-cysteinyl-[protein] + a 2'-deoxyguanosine in DNA</text>
        <dbReference type="Rhea" id="RHEA:24000"/>
        <dbReference type="Rhea" id="RHEA-COMP:10131"/>
        <dbReference type="Rhea" id="RHEA-COMP:10132"/>
        <dbReference type="Rhea" id="RHEA-COMP:11367"/>
        <dbReference type="Rhea" id="RHEA-COMP:11368"/>
        <dbReference type="ChEBI" id="CHEBI:29950"/>
        <dbReference type="ChEBI" id="CHEBI:82612"/>
        <dbReference type="ChEBI" id="CHEBI:85445"/>
        <dbReference type="ChEBI" id="CHEBI:85448"/>
        <dbReference type="EC" id="2.1.1.63"/>
    </reaction>
</comment>
<dbReference type="EC" id="2.1.1.63" evidence="9"/>
<evidence type="ECO:0000259" key="10">
    <source>
        <dbReference type="Pfam" id="PF01035"/>
    </source>
</evidence>
<dbReference type="GO" id="GO:0006307">
    <property type="term" value="P:DNA alkylation repair"/>
    <property type="evidence" value="ECO:0007669"/>
    <property type="project" value="UniProtKB-UniRule"/>
</dbReference>
<evidence type="ECO:0000256" key="8">
    <source>
        <dbReference type="ARBA" id="ARBA00049348"/>
    </source>
</evidence>
<sequence>MTKSLPDTLILDRVETPVGVALVVVDEKGVLRAFDFADYEPRMRKLMGRHYPGMELIPGRAPDPLRVAVARYFEGDMGAFDGVAWATNGTDFQRKVWDALCTIPAGETLSYKGLAERIGKPSAMRAVGLANGSNPVAIVVPCHRVIGANRSLTGYGGGLPRKKWLLSHEGAAFKDSVAA</sequence>
<evidence type="ECO:0000256" key="4">
    <source>
        <dbReference type="ARBA" id="ARBA00022603"/>
    </source>
</evidence>
<evidence type="ECO:0000313" key="11">
    <source>
        <dbReference type="EMBL" id="MBR7620467.1"/>
    </source>
</evidence>
<keyword evidence="4 9" id="KW-0489">Methyltransferase</keyword>
<dbReference type="CDD" id="cd06445">
    <property type="entry name" value="ATase"/>
    <property type="match status" value="1"/>
</dbReference>
<dbReference type="Gene3D" id="1.10.10.10">
    <property type="entry name" value="Winged helix-like DNA-binding domain superfamily/Winged helix DNA-binding domain"/>
    <property type="match status" value="1"/>
</dbReference>
<comment type="subcellular location">
    <subcellularLocation>
        <location evidence="9">Cytoplasm</location>
    </subcellularLocation>
</comment>
<dbReference type="Pfam" id="PF01035">
    <property type="entry name" value="DNA_binding_1"/>
    <property type="match status" value="1"/>
</dbReference>
<dbReference type="GO" id="GO:0005737">
    <property type="term" value="C:cytoplasm"/>
    <property type="evidence" value="ECO:0007669"/>
    <property type="project" value="UniProtKB-SubCell"/>
</dbReference>
<dbReference type="FunFam" id="1.10.10.10:FF:000214">
    <property type="entry name" value="Methylated-DNA--protein-cysteine methyltransferase"/>
    <property type="match status" value="1"/>
</dbReference>
<dbReference type="PANTHER" id="PTHR10815">
    <property type="entry name" value="METHYLATED-DNA--PROTEIN-CYSTEINE METHYLTRANSFERASE"/>
    <property type="match status" value="1"/>
</dbReference>
<name>A0A941D2P1_9CAUL</name>
<proteinExistence type="inferred from homology"/>
<keyword evidence="6 9" id="KW-0227">DNA damage</keyword>
<gene>
    <name evidence="11" type="ORF">JKL49_13825</name>
</gene>
<keyword evidence="12" id="KW-1185">Reference proteome</keyword>
<dbReference type="SUPFAM" id="SSF46767">
    <property type="entry name" value="Methylated DNA-protein cysteine methyltransferase, C-terminal domain"/>
    <property type="match status" value="1"/>
</dbReference>
<keyword evidence="3 9" id="KW-0963">Cytoplasm</keyword>
<comment type="function">
    <text evidence="9">Involved in the cellular defense against the biological effects of O6-methylguanine (O6-MeG) and O4-methylthymine (O4-MeT) in DNA. Repairs the methylated nucleobase in DNA by stoichiometrically transferring the methyl group to a cysteine residue in the enzyme. This is a suicide reaction: the enzyme is irreversibly inactivated.</text>
</comment>
<protein>
    <recommendedName>
        <fullName evidence="9">Methylated-DNA--protein-cysteine methyltransferase</fullName>
        <ecNumber evidence="9">2.1.1.63</ecNumber>
    </recommendedName>
    <alternativeName>
        <fullName evidence="9">6-O-methylguanine-DNA methyltransferase</fullName>
        <shortName evidence="9">MGMT</shortName>
    </alternativeName>
    <alternativeName>
        <fullName evidence="9">O-6-methylguanine-DNA-alkyltransferase</fullName>
    </alternativeName>
</protein>
<dbReference type="InterPro" id="IPR014048">
    <property type="entry name" value="MethylDNA_cys_MeTrfase_DNA-bd"/>
</dbReference>
<keyword evidence="5 9" id="KW-0808">Transferase</keyword>
<evidence type="ECO:0000256" key="6">
    <source>
        <dbReference type="ARBA" id="ARBA00022763"/>
    </source>
</evidence>
<dbReference type="HAMAP" id="MF_00772">
    <property type="entry name" value="OGT"/>
    <property type="match status" value="1"/>
</dbReference>
<reference evidence="11" key="1">
    <citation type="submission" date="2021-04" db="EMBL/GenBank/DDBJ databases">
        <title>Draft genome assembly of strain Phenylobacterium sp. 20VBR1 using MiniION and Illumina platforms.</title>
        <authorList>
            <person name="Thomas F.A."/>
            <person name="Krishnan K.P."/>
            <person name="Sinha R.K."/>
        </authorList>
    </citation>
    <scope>NUCLEOTIDE SEQUENCE</scope>
    <source>
        <strain evidence="11">20VBR1</strain>
    </source>
</reference>
<dbReference type="InterPro" id="IPR023546">
    <property type="entry name" value="MGMT"/>
</dbReference>
<comment type="catalytic activity">
    <reaction evidence="1 9">
        <text>a 4-O-methyl-thymidine in DNA + L-cysteinyl-[protein] = a thymidine in DNA + S-methyl-L-cysteinyl-[protein]</text>
        <dbReference type="Rhea" id="RHEA:53428"/>
        <dbReference type="Rhea" id="RHEA-COMP:10131"/>
        <dbReference type="Rhea" id="RHEA-COMP:10132"/>
        <dbReference type="Rhea" id="RHEA-COMP:13555"/>
        <dbReference type="Rhea" id="RHEA-COMP:13556"/>
        <dbReference type="ChEBI" id="CHEBI:29950"/>
        <dbReference type="ChEBI" id="CHEBI:82612"/>
        <dbReference type="ChEBI" id="CHEBI:137386"/>
        <dbReference type="ChEBI" id="CHEBI:137387"/>
        <dbReference type="EC" id="2.1.1.63"/>
    </reaction>
</comment>
<evidence type="ECO:0000256" key="7">
    <source>
        <dbReference type="ARBA" id="ARBA00023204"/>
    </source>
</evidence>
<evidence type="ECO:0000256" key="9">
    <source>
        <dbReference type="HAMAP-Rule" id="MF_00772"/>
    </source>
</evidence>
<dbReference type="GO" id="GO:0003908">
    <property type="term" value="F:methylated-DNA-[protein]-cysteine S-methyltransferase activity"/>
    <property type="evidence" value="ECO:0007669"/>
    <property type="project" value="UniProtKB-UniRule"/>
</dbReference>
<feature type="domain" description="Methylated-DNA-[protein]-cysteine S-methyltransferase DNA binding" evidence="10">
    <location>
        <begin position="91"/>
        <end position="171"/>
    </location>
</feature>
<dbReference type="EMBL" id="JAGSGD010000001">
    <property type="protein sequence ID" value="MBR7620467.1"/>
    <property type="molecule type" value="Genomic_DNA"/>
</dbReference>
<dbReference type="PANTHER" id="PTHR10815:SF5">
    <property type="entry name" value="METHYLATED-DNA--PROTEIN-CYSTEINE METHYLTRANSFERASE"/>
    <property type="match status" value="1"/>
</dbReference>
<evidence type="ECO:0000256" key="1">
    <source>
        <dbReference type="ARBA" id="ARBA00001286"/>
    </source>
</evidence>
<organism evidence="11 12">
    <name type="scientific">Phenylobacterium glaciei</name>
    <dbReference type="NCBI Taxonomy" id="2803784"/>
    <lineage>
        <taxon>Bacteria</taxon>
        <taxon>Pseudomonadati</taxon>
        <taxon>Pseudomonadota</taxon>
        <taxon>Alphaproteobacteria</taxon>
        <taxon>Caulobacterales</taxon>
        <taxon>Caulobacteraceae</taxon>
        <taxon>Phenylobacterium</taxon>
    </lineage>
</organism>
<evidence type="ECO:0000256" key="2">
    <source>
        <dbReference type="ARBA" id="ARBA00008711"/>
    </source>
</evidence>
<dbReference type="AlphaFoldDB" id="A0A941D2P1"/>
<evidence type="ECO:0000256" key="3">
    <source>
        <dbReference type="ARBA" id="ARBA00022490"/>
    </source>
</evidence>
<comment type="caution">
    <text evidence="11">The sequence shown here is derived from an EMBL/GenBank/DDBJ whole genome shotgun (WGS) entry which is preliminary data.</text>
</comment>
<dbReference type="PROSITE" id="PS00374">
    <property type="entry name" value="MGMT"/>
    <property type="match status" value="1"/>
</dbReference>
<evidence type="ECO:0000313" key="12">
    <source>
        <dbReference type="Proteomes" id="UP000622580"/>
    </source>
</evidence>
<dbReference type="Proteomes" id="UP000622580">
    <property type="component" value="Unassembled WGS sequence"/>
</dbReference>
<accession>A0A941D2P1</accession>